<protein>
    <recommendedName>
        <fullName evidence="3">N-acetyltransferase domain-containing protein</fullName>
    </recommendedName>
</protein>
<dbReference type="InterPro" id="IPR000182">
    <property type="entry name" value="GNAT_dom"/>
</dbReference>
<proteinExistence type="predicted"/>
<feature type="domain" description="N-acetyltransferase" evidence="3">
    <location>
        <begin position="15"/>
        <end position="185"/>
    </location>
</feature>
<dbReference type="Pfam" id="PF00583">
    <property type="entry name" value="Acetyltransf_1"/>
    <property type="match status" value="1"/>
</dbReference>
<evidence type="ECO:0000259" key="3">
    <source>
        <dbReference type="PROSITE" id="PS51186"/>
    </source>
</evidence>
<dbReference type="PROSITE" id="PS51186">
    <property type="entry name" value="GNAT"/>
    <property type="match status" value="1"/>
</dbReference>
<name>A0A6A6BPU0_9PEZI</name>
<gene>
    <name evidence="4" type="ORF">K452DRAFT_324357</name>
</gene>
<keyword evidence="1" id="KW-0808">Transferase</keyword>
<dbReference type="PANTHER" id="PTHR43877">
    <property type="entry name" value="AMINOALKYLPHOSPHONATE N-ACETYLTRANSFERASE-RELATED-RELATED"/>
    <property type="match status" value="1"/>
</dbReference>
<evidence type="ECO:0000313" key="5">
    <source>
        <dbReference type="Proteomes" id="UP000799438"/>
    </source>
</evidence>
<dbReference type="EMBL" id="ML995477">
    <property type="protein sequence ID" value="KAF2145315.1"/>
    <property type="molecule type" value="Genomic_DNA"/>
</dbReference>
<sequence length="185" mass="20825">MIQPLPATNGLRKPPYIRESTLDDATHIAELGTYVFTVTYSHSMPSYELQAYLNKAYSTRAITKDIEDPAKDVIVAVDPGDEILGFGILTRGTSDPCIDDLESKVELQRLYVHPDAHGNGIGNLLGKRMEEIAREQGFKNVWLGVWEENLIAQKAYQKWGYKRVGYRDFVIGDITQIGFIMTKSL</sequence>
<dbReference type="CDD" id="cd04301">
    <property type="entry name" value="NAT_SF"/>
    <property type="match status" value="1"/>
</dbReference>
<reference evidence="4" key="1">
    <citation type="journal article" date="2020" name="Stud. Mycol.">
        <title>101 Dothideomycetes genomes: a test case for predicting lifestyles and emergence of pathogens.</title>
        <authorList>
            <person name="Haridas S."/>
            <person name="Albert R."/>
            <person name="Binder M."/>
            <person name="Bloem J."/>
            <person name="Labutti K."/>
            <person name="Salamov A."/>
            <person name="Andreopoulos B."/>
            <person name="Baker S."/>
            <person name="Barry K."/>
            <person name="Bills G."/>
            <person name="Bluhm B."/>
            <person name="Cannon C."/>
            <person name="Castanera R."/>
            <person name="Culley D."/>
            <person name="Daum C."/>
            <person name="Ezra D."/>
            <person name="Gonzalez J."/>
            <person name="Henrissat B."/>
            <person name="Kuo A."/>
            <person name="Liang C."/>
            <person name="Lipzen A."/>
            <person name="Lutzoni F."/>
            <person name="Magnuson J."/>
            <person name="Mondo S."/>
            <person name="Nolan M."/>
            <person name="Ohm R."/>
            <person name="Pangilinan J."/>
            <person name="Park H.-J."/>
            <person name="Ramirez L."/>
            <person name="Alfaro M."/>
            <person name="Sun H."/>
            <person name="Tritt A."/>
            <person name="Yoshinaga Y."/>
            <person name="Zwiers L.-H."/>
            <person name="Turgeon B."/>
            <person name="Goodwin S."/>
            <person name="Spatafora J."/>
            <person name="Crous P."/>
            <person name="Grigoriev I."/>
        </authorList>
    </citation>
    <scope>NUCLEOTIDE SEQUENCE</scope>
    <source>
        <strain evidence="4">CBS 121167</strain>
    </source>
</reference>
<evidence type="ECO:0000313" key="4">
    <source>
        <dbReference type="EMBL" id="KAF2145315.1"/>
    </source>
</evidence>
<dbReference type="Proteomes" id="UP000799438">
    <property type="component" value="Unassembled WGS sequence"/>
</dbReference>
<accession>A0A6A6BPU0</accession>
<dbReference type="SUPFAM" id="SSF55729">
    <property type="entry name" value="Acyl-CoA N-acyltransferases (Nat)"/>
    <property type="match status" value="1"/>
</dbReference>
<evidence type="ECO:0000256" key="2">
    <source>
        <dbReference type="ARBA" id="ARBA00023315"/>
    </source>
</evidence>
<organism evidence="4 5">
    <name type="scientific">Aplosporella prunicola CBS 121167</name>
    <dbReference type="NCBI Taxonomy" id="1176127"/>
    <lineage>
        <taxon>Eukaryota</taxon>
        <taxon>Fungi</taxon>
        <taxon>Dikarya</taxon>
        <taxon>Ascomycota</taxon>
        <taxon>Pezizomycotina</taxon>
        <taxon>Dothideomycetes</taxon>
        <taxon>Dothideomycetes incertae sedis</taxon>
        <taxon>Botryosphaeriales</taxon>
        <taxon>Aplosporellaceae</taxon>
        <taxon>Aplosporella</taxon>
    </lineage>
</organism>
<dbReference type="Gene3D" id="3.40.630.30">
    <property type="match status" value="1"/>
</dbReference>
<evidence type="ECO:0000256" key="1">
    <source>
        <dbReference type="ARBA" id="ARBA00022679"/>
    </source>
</evidence>
<dbReference type="RefSeq" id="XP_033401027.1">
    <property type="nucleotide sequence ID" value="XM_033544700.1"/>
</dbReference>
<dbReference type="GO" id="GO:0016747">
    <property type="term" value="F:acyltransferase activity, transferring groups other than amino-acyl groups"/>
    <property type="evidence" value="ECO:0007669"/>
    <property type="project" value="InterPro"/>
</dbReference>
<dbReference type="GeneID" id="54302196"/>
<dbReference type="InterPro" id="IPR016181">
    <property type="entry name" value="Acyl_CoA_acyltransferase"/>
</dbReference>
<keyword evidence="5" id="KW-1185">Reference proteome</keyword>
<dbReference type="AlphaFoldDB" id="A0A6A6BPU0"/>
<dbReference type="InterPro" id="IPR050832">
    <property type="entry name" value="Bact_Acetyltransf"/>
</dbReference>
<keyword evidence="2" id="KW-0012">Acyltransferase</keyword>
<dbReference type="OrthoDB" id="9975416at2759"/>